<keyword evidence="2" id="KW-1185">Reference proteome</keyword>
<name>A0A183M9S1_9TREM</name>
<evidence type="ECO:0000313" key="2">
    <source>
        <dbReference type="Proteomes" id="UP000277204"/>
    </source>
</evidence>
<gene>
    <name evidence="1" type="ORF">SMRZ_LOCUS12796</name>
</gene>
<organism evidence="1 2">
    <name type="scientific">Schistosoma margrebowiei</name>
    <dbReference type="NCBI Taxonomy" id="48269"/>
    <lineage>
        <taxon>Eukaryota</taxon>
        <taxon>Metazoa</taxon>
        <taxon>Spiralia</taxon>
        <taxon>Lophotrochozoa</taxon>
        <taxon>Platyhelminthes</taxon>
        <taxon>Trematoda</taxon>
        <taxon>Digenea</taxon>
        <taxon>Strigeidida</taxon>
        <taxon>Schistosomatoidea</taxon>
        <taxon>Schistosomatidae</taxon>
        <taxon>Schistosoma</taxon>
    </lineage>
</organism>
<sequence>MNSNIIKHAKSNEIWSILAFRLMLFLYFRRPGISYLFHSDVTRQLVCYPCPLLNKSSNVYSLTEKFGLANLKNCNFAQPEVSIKHE</sequence>
<dbReference type="Proteomes" id="UP000277204">
    <property type="component" value="Unassembled WGS sequence"/>
</dbReference>
<dbReference type="AlphaFoldDB" id="A0A183M9S1"/>
<dbReference type="EMBL" id="UZAI01008481">
    <property type="protein sequence ID" value="VDP02124.1"/>
    <property type="molecule type" value="Genomic_DNA"/>
</dbReference>
<proteinExistence type="predicted"/>
<evidence type="ECO:0000313" key="1">
    <source>
        <dbReference type="EMBL" id="VDP02124.1"/>
    </source>
</evidence>
<accession>A0A183M9S1</accession>
<reference evidence="1 2" key="1">
    <citation type="submission" date="2018-11" db="EMBL/GenBank/DDBJ databases">
        <authorList>
            <consortium name="Pathogen Informatics"/>
        </authorList>
    </citation>
    <scope>NUCLEOTIDE SEQUENCE [LARGE SCALE GENOMIC DNA]</scope>
    <source>
        <strain evidence="1 2">Zambia</strain>
    </source>
</reference>
<protein>
    <submittedName>
        <fullName evidence="1">Uncharacterized protein</fullName>
    </submittedName>
</protein>